<protein>
    <submittedName>
        <fullName evidence="2">Unannotated protein</fullName>
    </submittedName>
</protein>
<dbReference type="Pfam" id="PF06240">
    <property type="entry name" value="COXG"/>
    <property type="match status" value="1"/>
</dbReference>
<reference evidence="2" key="1">
    <citation type="submission" date="2020-05" db="EMBL/GenBank/DDBJ databases">
        <authorList>
            <person name="Chiriac C."/>
            <person name="Salcher M."/>
            <person name="Ghai R."/>
            <person name="Kavagutti S V."/>
        </authorList>
    </citation>
    <scope>NUCLEOTIDE SEQUENCE</scope>
</reference>
<organism evidence="2">
    <name type="scientific">freshwater metagenome</name>
    <dbReference type="NCBI Taxonomy" id="449393"/>
    <lineage>
        <taxon>unclassified sequences</taxon>
        <taxon>metagenomes</taxon>
        <taxon>ecological metagenomes</taxon>
    </lineage>
</organism>
<dbReference type="Gene3D" id="3.30.530.20">
    <property type="match status" value="1"/>
</dbReference>
<dbReference type="InterPro" id="IPR010419">
    <property type="entry name" value="CO_DH_gsu"/>
</dbReference>
<dbReference type="InterPro" id="IPR023393">
    <property type="entry name" value="START-like_dom_sf"/>
</dbReference>
<dbReference type="CDD" id="cd07823">
    <property type="entry name" value="SRPBCC_5"/>
    <property type="match status" value="1"/>
</dbReference>
<evidence type="ECO:0000256" key="1">
    <source>
        <dbReference type="SAM" id="Phobius"/>
    </source>
</evidence>
<feature type="transmembrane region" description="Helical" evidence="1">
    <location>
        <begin position="186"/>
        <end position="205"/>
    </location>
</feature>
<dbReference type="PANTHER" id="PTHR38588:SF1">
    <property type="entry name" value="BLL0334 PROTEIN"/>
    <property type="match status" value="1"/>
</dbReference>
<dbReference type="SUPFAM" id="SSF55961">
    <property type="entry name" value="Bet v1-like"/>
    <property type="match status" value="1"/>
</dbReference>
<evidence type="ECO:0000313" key="3">
    <source>
        <dbReference type="EMBL" id="CAB4738393.1"/>
    </source>
</evidence>
<keyword evidence="1" id="KW-0812">Transmembrane</keyword>
<sequence length="206" mass="21068">MDLQNSFIVPADIDTAWKTLLDVESIAPCMPGATLTSFTGEEFTASVKVKLGPVTQNFNGEGSFTKRDEATHTAVITASGKEIRGGGSASAVITATLVSEGPNSTRADVLTELTITGKVAQFGKGVITDVSKKLIDQFATNLQAVIAAKSAADSAAPGEVVAAPVIQASDSIDLLGAAGAPVLKRAIPVAIGVIVIVGIIVYFIVK</sequence>
<dbReference type="EMBL" id="CAEZYW010000032">
    <property type="protein sequence ID" value="CAB4733277.1"/>
    <property type="molecule type" value="Genomic_DNA"/>
</dbReference>
<dbReference type="EMBL" id="CAEZYZ010000017">
    <property type="protein sequence ID" value="CAB4738393.1"/>
    <property type="molecule type" value="Genomic_DNA"/>
</dbReference>
<proteinExistence type="predicted"/>
<keyword evidence="1" id="KW-0472">Membrane</keyword>
<dbReference type="AlphaFoldDB" id="A0A6J6SFC7"/>
<evidence type="ECO:0000313" key="2">
    <source>
        <dbReference type="EMBL" id="CAB4733277.1"/>
    </source>
</evidence>
<dbReference type="PANTHER" id="PTHR38588">
    <property type="entry name" value="BLL0334 PROTEIN"/>
    <property type="match status" value="1"/>
</dbReference>
<accession>A0A6J6SFC7</accession>
<name>A0A6J6SFC7_9ZZZZ</name>
<keyword evidence="1" id="KW-1133">Transmembrane helix</keyword>
<gene>
    <name evidence="2" type="ORF">UFOPK2786_00322</name>
    <name evidence="3" type="ORF">UFOPK2810_00176</name>
</gene>